<evidence type="ECO:0000259" key="1">
    <source>
        <dbReference type="Pfam" id="PF14529"/>
    </source>
</evidence>
<gene>
    <name evidence="2" type="ORF">HHI36_012226</name>
</gene>
<organism evidence="2 3">
    <name type="scientific">Cryptolaemus montrouzieri</name>
    <dbReference type="NCBI Taxonomy" id="559131"/>
    <lineage>
        <taxon>Eukaryota</taxon>
        <taxon>Metazoa</taxon>
        <taxon>Ecdysozoa</taxon>
        <taxon>Arthropoda</taxon>
        <taxon>Hexapoda</taxon>
        <taxon>Insecta</taxon>
        <taxon>Pterygota</taxon>
        <taxon>Neoptera</taxon>
        <taxon>Endopterygota</taxon>
        <taxon>Coleoptera</taxon>
        <taxon>Polyphaga</taxon>
        <taxon>Cucujiformia</taxon>
        <taxon>Coccinelloidea</taxon>
        <taxon>Coccinellidae</taxon>
        <taxon>Scymninae</taxon>
        <taxon>Scymnini</taxon>
        <taxon>Cryptolaemus</taxon>
    </lineage>
</organism>
<reference evidence="2 3" key="1">
    <citation type="journal article" date="2021" name="BMC Biol.">
        <title>Horizontally acquired antibacterial genes associated with adaptive radiation of ladybird beetles.</title>
        <authorList>
            <person name="Li H.S."/>
            <person name="Tang X.F."/>
            <person name="Huang Y.H."/>
            <person name="Xu Z.Y."/>
            <person name="Chen M.L."/>
            <person name="Du X.Y."/>
            <person name="Qiu B.Y."/>
            <person name="Chen P.T."/>
            <person name="Zhang W."/>
            <person name="Slipinski A."/>
            <person name="Escalona H.E."/>
            <person name="Waterhouse R.M."/>
            <person name="Zwick A."/>
            <person name="Pang H."/>
        </authorList>
    </citation>
    <scope>NUCLEOTIDE SEQUENCE [LARGE SCALE GENOMIC DNA]</scope>
    <source>
        <strain evidence="2">SYSU2018</strain>
    </source>
</reference>
<dbReference type="InterPro" id="IPR036691">
    <property type="entry name" value="Endo/exonu/phosph_ase_sf"/>
</dbReference>
<feature type="domain" description="Endonuclease/exonuclease/phosphatase" evidence="1">
    <location>
        <begin position="1"/>
        <end position="81"/>
    </location>
</feature>
<accession>A0ABD2NE07</accession>
<sequence length="92" mass="10236">GDFNSKSPDWGSRYQDIRGRMLAEMMATVVATAENVGKAPTFQRGTSESVIGITLANAKMSECLKGWRGMEEDSLSLHNYITFEIYSKKQPV</sequence>
<protein>
    <recommendedName>
        <fullName evidence="1">Endonuclease/exonuclease/phosphatase domain-containing protein</fullName>
    </recommendedName>
</protein>
<dbReference type="Gene3D" id="3.60.10.10">
    <property type="entry name" value="Endonuclease/exonuclease/phosphatase"/>
    <property type="match status" value="1"/>
</dbReference>
<dbReference type="Pfam" id="PF14529">
    <property type="entry name" value="Exo_endo_phos_2"/>
    <property type="match status" value="1"/>
</dbReference>
<comment type="caution">
    <text evidence="2">The sequence shown here is derived from an EMBL/GenBank/DDBJ whole genome shotgun (WGS) entry which is preliminary data.</text>
</comment>
<dbReference type="EMBL" id="JABFTP020000103">
    <property type="protein sequence ID" value="KAL3276863.1"/>
    <property type="molecule type" value="Genomic_DNA"/>
</dbReference>
<evidence type="ECO:0000313" key="3">
    <source>
        <dbReference type="Proteomes" id="UP001516400"/>
    </source>
</evidence>
<dbReference type="Proteomes" id="UP001516400">
    <property type="component" value="Unassembled WGS sequence"/>
</dbReference>
<name>A0ABD2NE07_9CUCU</name>
<evidence type="ECO:0000313" key="2">
    <source>
        <dbReference type="EMBL" id="KAL3276863.1"/>
    </source>
</evidence>
<dbReference type="AlphaFoldDB" id="A0ABD2NE07"/>
<feature type="non-terminal residue" evidence="2">
    <location>
        <position position="1"/>
    </location>
</feature>
<dbReference type="SUPFAM" id="SSF56219">
    <property type="entry name" value="DNase I-like"/>
    <property type="match status" value="1"/>
</dbReference>
<feature type="non-terminal residue" evidence="2">
    <location>
        <position position="92"/>
    </location>
</feature>
<dbReference type="InterPro" id="IPR005135">
    <property type="entry name" value="Endo/exonuclease/phosphatase"/>
</dbReference>
<proteinExistence type="predicted"/>
<keyword evidence="3" id="KW-1185">Reference proteome</keyword>